<sequence length="96" mass="10665">MGGTAAADAGYVKGSKHRVAVMRRLAQSPAIPKELKNDTDRPYSRVSDAVDDLRDQGLVELLVPEKQTKGRLYALTDRGEECWEFMIESSMVEPDP</sequence>
<reference evidence="1" key="1">
    <citation type="submission" date="2024-06" db="EMBL/GenBank/DDBJ databases">
        <title>Genome Sequence of an extremely halophilic archaeon isolated from Permian era halite, Salado Formation, Carlsbad, New Mexico: Halobacterium sp. strain NMX12-1.</title>
        <authorList>
            <person name="Sotoa L."/>
            <person name="DasSarma P."/>
            <person name="Anton B.P."/>
            <person name="Vincze T."/>
            <person name="Verma I."/>
            <person name="Eralp B."/>
            <person name="Powers D.W."/>
            <person name="Dozier B.L."/>
            <person name="Roberts R.J."/>
            <person name="DasSarma S."/>
        </authorList>
    </citation>
    <scope>NUCLEOTIDE SEQUENCE</scope>
    <source>
        <strain evidence="1">NMX12-1</strain>
    </source>
</reference>
<dbReference type="Gene3D" id="1.10.10.10">
    <property type="entry name" value="Winged helix-like DNA-binding domain superfamily/Winged helix DNA-binding domain"/>
    <property type="match status" value="1"/>
</dbReference>
<evidence type="ECO:0000313" key="1">
    <source>
        <dbReference type="EMBL" id="XCF16687.1"/>
    </source>
</evidence>
<dbReference type="InterPro" id="IPR036388">
    <property type="entry name" value="WH-like_DNA-bd_sf"/>
</dbReference>
<organism evidence="1">
    <name type="scientific">Halobacterium sp. NMX12-1</name>
    <dbReference type="NCBI Taxonomy" id="3166650"/>
    <lineage>
        <taxon>Archaea</taxon>
        <taxon>Methanobacteriati</taxon>
        <taxon>Methanobacteriota</taxon>
        <taxon>Stenosarchaea group</taxon>
        <taxon>Halobacteria</taxon>
        <taxon>Halobacteriales</taxon>
        <taxon>Halobacteriaceae</taxon>
        <taxon>Halobacterium</taxon>
    </lineage>
</organism>
<dbReference type="AlphaFoldDB" id="A0AAU8CCR6"/>
<dbReference type="InterPro" id="IPR011991">
    <property type="entry name" value="ArsR-like_HTH"/>
</dbReference>
<protein>
    <submittedName>
        <fullName evidence="1">Winged helix-turn-helix domain-containing protein</fullName>
    </submittedName>
</protein>
<dbReference type="SUPFAM" id="SSF46785">
    <property type="entry name" value="Winged helix' DNA-binding domain"/>
    <property type="match status" value="1"/>
</dbReference>
<dbReference type="InterPro" id="IPR036390">
    <property type="entry name" value="WH_DNA-bd_sf"/>
</dbReference>
<dbReference type="CDD" id="cd00090">
    <property type="entry name" value="HTH_ARSR"/>
    <property type="match status" value="1"/>
</dbReference>
<accession>A0AAU8CCR6</accession>
<name>A0AAU8CCR6_9EURY</name>
<gene>
    <name evidence="1" type="ORF">ABSL23_01415</name>
</gene>
<dbReference type="KEGG" id="hanx:ABSL23_01415"/>
<dbReference type="GeneID" id="91107767"/>
<dbReference type="RefSeq" id="WP_353634479.1">
    <property type="nucleotide sequence ID" value="NZ_CP159204.1"/>
</dbReference>
<proteinExistence type="predicted"/>
<dbReference type="EMBL" id="CP159204">
    <property type="protein sequence ID" value="XCF16687.1"/>
    <property type="molecule type" value="Genomic_DNA"/>
</dbReference>